<feature type="domain" description="DUF2293" evidence="1">
    <location>
        <begin position="18"/>
        <end position="52"/>
    </location>
</feature>
<accession>A0A839Q5Y0</accession>
<dbReference type="Proteomes" id="UP000550501">
    <property type="component" value="Unassembled WGS sequence"/>
</dbReference>
<proteinExistence type="predicted"/>
<gene>
    <name evidence="2" type="ORF">FHR72_001099</name>
</gene>
<reference evidence="2 3" key="1">
    <citation type="submission" date="2020-08" db="EMBL/GenBank/DDBJ databases">
        <title>The Agave Microbiome: Exploring the role of microbial communities in plant adaptations to desert environments.</title>
        <authorList>
            <person name="Partida-Martinez L.P."/>
        </authorList>
    </citation>
    <scope>NUCLEOTIDE SEQUENCE [LARGE SCALE GENOMIC DNA]</scope>
    <source>
        <strain evidence="2 3">AT2.18</strain>
    </source>
</reference>
<evidence type="ECO:0000313" key="3">
    <source>
        <dbReference type="Proteomes" id="UP000550501"/>
    </source>
</evidence>
<comment type="caution">
    <text evidence="2">The sequence shown here is derived from an EMBL/GenBank/DDBJ whole genome shotgun (WGS) entry which is preliminary data.</text>
</comment>
<protein>
    <recommendedName>
        <fullName evidence="1">DUF2293 domain-containing protein</fullName>
    </recommendedName>
</protein>
<evidence type="ECO:0000259" key="1">
    <source>
        <dbReference type="Pfam" id="PF10056"/>
    </source>
</evidence>
<name>A0A839Q5Y0_MYCIR</name>
<organism evidence="2 3">
    <name type="scientific">Mycolicibacterium iranicum</name>
    <name type="common">Mycobacterium iranicum</name>
    <dbReference type="NCBI Taxonomy" id="912594"/>
    <lineage>
        <taxon>Bacteria</taxon>
        <taxon>Bacillati</taxon>
        <taxon>Actinomycetota</taxon>
        <taxon>Actinomycetes</taxon>
        <taxon>Mycobacteriales</taxon>
        <taxon>Mycobacteriaceae</taxon>
        <taxon>Mycolicibacterium</taxon>
    </lineage>
</organism>
<dbReference type="AlphaFoldDB" id="A0A839Q5Y0"/>
<dbReference type="InterPro" id="IPR018744">
    <property type="entry name" value="DUF2293"/>
</dbReference>
<dbReference type="Pfam" id="PF10056">
    <property type="entry name" value="DUF2293"/>
    <property type="match status" value="1"/>
</dbReference>
<keyword evidence="3" id="KW-1185">Reference proteome</keyword>
<sequence>MSTAAADSAHRVPLCLHHADTGYDDLILSGVEPYDARRLVEPRVEDIPDTWRSGIVEQHL</sequence>
<evidence type="ECO:0000313" key="2">
    <source>
        <dbReference type="EMBL" id="MBB2989636.1"/>
    </source>
</evidence>
<dbReference type="EMBL" id="JACHVU010000002">
    <property type="protein sequence ID" value="MBB2989636.1"/>
    <property type="molecule type" value="Genomic_DNA"/>
</dbReference>